<feature type="compositionally biased region" description="Pro residues" evidence="1">
    <location>
        <begin position="73"/>
        <end position="83"/>
    </location>
</feature>
<name>A0A016WEX9_9BILA</name>
<feature type="region of interest" description="Disordered" evidence="1">
    <location>
        <begin position="70"/>
        <end position="90"/>
    </location>
</feature>
<keyword evidence="2" id="KW-0472">Membrane</keyword>
<proteinExistence type="predicted"/>
<sequence length="90" mass="9814">MEELTRNCKIQCDVWRDSGGAALWDNNFKYFVIGAFMGAVGMLVTNSLVGAIKFAIRIFKEGREALSTATAVPPAPSTAPPLPFHRSRLS</sequence>
<keyword evidence="2" id="KW-0812">Transmembrane</keyword>
<organism evidence="3 4">
    <name type="scientific">Ancylostoma ceylanicum</name>
    <dbReference type="NCBI Taxonomy" id="53326"/>
    <lineage>
        <taxon>Eukaryota</taxon>
        <taxon>Metazoa</taxon>
        <taxon>Ecdysozoa</taxon>
        <taxon>Nematoda</taxon>
        <taxon>Chromadorea</taxon>
        <taxon>Rhabditida</taxon>
        <taxon>Rhabditina</taxon>
        <taxon>Rhabditomorpha</taxon>
        <taxon>Strongyloidea</taxon>
        <taxon>Ancylostomatidae</taxon>
        <taxon>Ancylostomatinae</taxon>
        <taxon>Ancylostoma</taxon>
    </lineage>
</organism>
<gene>
    <name evidence="3" type="primary">Acey_s0739.g1963</name>
    <name evidence="3" type="ORF">Y032_0739g1963</name>
</gene>
<reference evidence="4" key="1">
    <citation type="journal article" date="2015" name="Nat. Genet.">
        <title>The genome and transcriptome of the zoonotic hookworm Ancylostoma ceylanicum identify infection-specific gene families.</title>
        <authorList>
            <person name="Schwarz E.M."/>
            <person name="Hu Y."/>
            <person name="Antoshechkin I."/>
            <person name="Miller M.M."/>
            <person name="Sternberg P.W."/>
            <person name="Aroian R.V."/>
        </authorList>
    </citation>
    <scope>NUCLEOTIDE SEQUENCE</scope>
    <source>
        <strain evidence="4">HY135</strain>
    </source>
</reference>
<keyword evidence="2" id="KW-1133">Transmembrane helix</keyword>
<dbReference type="Proteomes" id="UP000024635">
    <property type="component" value="Unassembled WGS sequence"/>
</dbReference>
<evidence type="ECO:0000256" key="1">
    <source>
        <dbReference type="SAM" id="MobiDB-lite"/>
    </source>
</evidence>
<keyword evidence="4" id="KW-1185">Reference proteome</keyword>
<evidence type="ECO:0000313" key="4">
    <source>
        <dbReference type="Proteomes" id="UP000024635"/>
    </source>
</evidence>
<comment type="caution">
    <text evidence="3">The sequence shown here is derived from an EMBL/GenBank/DDBJ whole genome shotgun (WGS) entry which is preliminary data.</text>
</comment>
<dbReference type="AlphaFoldDB" id="A0A016WEX9"/>
<dbReference type="EMBL" id="JARK01000339">
    <property type="protein sequence ID" value="EYC38156.1"/>
    <property type="molecule type" value="Genomic_DNA"/>
</dbReference>
<evidence type="ECO:0000256" key="2">
    <source>
        <dbReference type="SAM" id="Phobius"/>
    </source>
</evidence>
<evidence type="ECO:0000313" key="3">
    <source>
        <dbReference type="EMBL" id="EYC38156.1"/>
    </source>
</evidence>
<protein>
    <submittedName>
        <fullName evidence="3">Uncharacterized protein</fullName>
    </submittedName>
</protein>
<accession>A0A016WEX9</accession>
<feature type="transmembrane region" description="Helical" evidence="2">
    <location>
        <begin position="30"/>
        <end position="56"/>
    </location>
</feature>